<comment type="caution">
    <text evidence="1">The sequence shown here is derived from an EMBL/GenBank/DDBJ whole genome shotgun (WGS) entry which is preliminary data.</text>
</comment>
<dbReference type="EMBL" id="BSFE01000002">
    <property type="protein sequence ID" value="GLK51190.1"/>
    <property type="molecule type" value="Genomic_DNA"/>
</dbReference>
<dbReference type="Proteomes" id="UP001143486">
    <property type="component" value="Unassembled WGS sequence"/>
</dbReference>
<gene>
    <name evidence="1" type="ORF">GCM10017621_06980</name>
</gene>
<dbReference type="RefSeq" id="WP_271185582.1">
    <property type="nucleotide sequence ID" value="NZ_BSFE01000002.1"/>
</dbReference>
<sequence length="201" mass="22392">MSARDYVVGYGSLLSSYSRTTYSGLTEPARPVIALGWRRGWTVRYTDEAATYAGVRAAPGHALDAALVPTEITDALRHRERGYVFTELPRETVLPADPEQGALPDGRYWIVVNREQVRADAGHPIPQSYVDTCLVGCLETGGEARARAFIRNTELWDAPWIDDRDSASPLYPRRTLATADQREAIDRLLASEGVLRHRRPV</sequence>
<reference evidence="1" key="1">
    <citation type="journal article" date="2014" name="Int. J. Syst. Evol. Microbiol.">
        <title>Complete genome sequence of Corynebacterium casei LMG S-19264T (=DSM 44701T), isolated from a smear-ripened cheese.</title>
        <authorList>
            <consortium name="US DOE Joint Genome Institute (JGI-PGF)"/>
            <person name="Walter F."/>
            <person name="Albersmeier A."/>
            <person name="Kalinowski J."/>
            <person name="Ruckert C."/>
        </authorList>
    </citation>
    <scope>NUCLEOTIDE SEQUENCE</scope>
    <source>
        <strain evidence="1">VKM B-1513</strain>
    </source>
</reference>
<name>A0A9W6MM56_9PROT</name>
<dbReference type="AlphaFoldDB" id="A0A9W6MM56"/>
<accession>A0A9W6MM56</accession>
<proteinExistence type="predicted"/>
<organism evidence="1 2">
    <name type="scientific">Maricaulis virginensis</name>
    <dbReference type="NCBI Taxonomy" id="144022"/>
    <lineage>
        <taxon>Bacteria</taxon>
        <taxon>Pseudomonadati</taxon>
        <taxon>Pseudomonadota</taxon>
        <taxon>Alphaproteobacteria</taxon>
        <taxon>Maricaulales</taxon>
        <taxon>Maricaulaceae</taxon>
        <taxon>Maricaulis</taxon>
    </lineage>
</organism>
<protein>
    <submittedName>
        <fullName evidence="1">Gamma-glutamylcyclotransferase</fullName>
    </submittedName>
</protein>
<reference evidence="1" key="2">
    <citation type="submission" date="2023-01" db="EMBL/GenBank/DDBJ databases">
        <authorList>
            <person name="Sun Q."/>
            <person name="Evtushenko L."/>
        </authorList>
    </citation>
    <scope>NUCLEOTIDE SEQUENCE</scope>
    <source>
        <strain evidence="1">VKM B-1513</strain>
    </source>
</reference>
<evidence type="ECO:0000313" key="2">
    <source>
        <dbReference type="Proteomes" id="UP001143486"/>
    </source>
</evidence>
<evidence type="ECO:0000313" key="1">
    <source>
        <dbReference type="EMBL" id="GLK51190.1"/>
    </source>
</evidence>
<keyword evidence="2" id="KW-1185">Reference proteome</keyword>